<evidence type="ECO:0000256" key="8">
    <source>
        <dbReference type="PROSITE-ProRule" id="PRU10059"/>
    </source>
</evidence>
<evidence type="ECO:0000259" key="10">
    <source>
        <dbReference type="Pfam" id="PF00759"/>
    </source>
</evidence>
<comment type="caution">
    <text evidence="11">The sequence shown here is derived from an EMBL/GenBank/DDBJ whole genome shotgun (WGS) entry which is preliminary data.</text>
</comment>
<comment type="catalytic activity">
    <reaction evidence="1 9">
        <text>Endohydrolysis of (1-&gt;4)-beta-D-glucosidic linkages in cellulose, lichenin and cereal beta-D-glucans.</text>
        <dbReference type="EC" id="3.2.1.4"/>
    </reaction>
</comment>
<accession>A0A7J9DMA2</accession>
<keyword evidence="9" id="KW-0732">Signal</keyword>
<dbReference type="PROSITE" id="PS00592">
    <property type="entry name" value="GH9_2"/>
    <property type="match status" value="1"/>
</dbReference>
<dbReference type="GO" id="GO:0030245">
    <property type="term" value="P:cellulose catabolic process"/>
    <property type="evidence" value="ECO:0007669"/>
    <property type="project" value="UniProtKB-KW"/>
</dbReference>
<organism evidence="11 12">
    <name type="scientific">Gossypium trilobum</name>
    <dbReference type="NCBI Taxonomy" id="34281"/>
    <lineage>
        <taxon>Eukaryota</taxon>
        <taxon>Viridiplantae</taxon>
        <taxon>Streptophyta</taxon>
        <taxon>Embryophyta</taxon>
        <taxon>Tracheophyta</taxon>
        <taxon>Spermatophyta</taxon>
        <taxon>Magnoliopsida</taxon>
        <taxon>eudicotyledons</taxon>
        <taxon>Gunneridae</taxon>
        <taxon>Pentapetalae</taxon>
        <taxon>rosids</taxon>
        <taxon>malvids</taxon>
        <taxon>Malvales</taxon>
        <taxon>Malvaceae</taxon>
        <taxon>Malvoideae</taxon>
        <taxon>Gossypium</taxon>
    </lineage>
</organism>
<keyword evidence="7 8" id="KW-0624">Polysaccharide degradation</keyword>
<evidence type="ECO:0000256" key="1">
    <source>
        <dbReference type="ARBA" id="ARBA00000966"/>
    </source>
</evidence>
<dbReference type="PANTHER" id="PTHR22298">
    <property type="entry name" value="ENDO-1,4-BETA-GLUCANASE"/>
    <property type="match status" value="1"/>
</dbReference>
<dbReference type="EC" id="3.2.1.4" evidence="9"/>
<evidence type="ECO:0000256" key="5">
    <source>
        <dbReference type="ARBA" id="ARBA00023277"/>
    </source>
</evidence>
<evidence type="ECO:0000256" key="3">
    <source>
        <dbReference type="ARBA" id="ARBA00022801"/>
    </source>
</evidence>
<sequence>MGSGKCMTLLTLLAVLGMVMVDKVGSQNYGDALSKCILFFEGQRSGKLPSNQRMIWRKDSALRDGSDLGMDLLGGYYDAGDNVKFNFPMAFSTTMLAWSVIEFGQFMGPDLQHALDSIRWGADYLLKSTDLPGKVTAAIGNPIADHNCWERPEDMDTPRTSYVVNQTHPGSEVSAETAAALAASSLVFEFADKFRGNYKDSVGQGVCPFYCDWGSYSYMDELIWGAAWLFKVTKEQKYWDYVQNNIPNLSRRVIRLVNGDLQAAKTFAEFGWDTKDAGINVLLSRLVMNSTSAEPYVPQADRFVCSVLPESPYKSYLKKHDGSVNCGTFVAAPSRLEQIAKGQAPSTAWELTVSCSISLSDGGSFHPSLTDSTCPMLLESKCKLVMLSATGLSPSRVRHFTASPNIMTLLLLSHNPVFTVDYILGKNPLGMSYMVGFSQKFSKRIHHRASSLPSIDMKDQFLDNRMNAGESEPTTYINAPLVGFIAYFKAFP</sequence>
<keyword evidence="4 9" id="KW-0136">Cellulose degradation</keyword>
<evidence type="ECO:0000256" key="4">
    <source>
        <dbReference type="ARBA" id="ARBA00023001"/>
    </source>
</evidence>
<proteinExistence type="inferred from homology"/>
<evidence type="ECO:0000256" key="9">
    <source>
        <dbReference type="RuleBase" id="RU361166"/>
    </source>
</evidence>
<evidence type="ECO:0000313" key="11">
    <source>
        <dbReference type="EMBL" id="MBA0761704.1"/>
    </source>
</evidence>
<dbReference type="Pfam" id="PF00759">
    <property type="entry name" value="Glyco_hydro_9"/>
    <property type="match status" value="1"/>
</dbReference>
<dbReference type="InterPro" id="IPR012341">
    <property type="entry name" value="6hp_glycosidase-like_sf"/>
</dbReference>
<evidence type="ECO:0000256" key="6">
    <source>
        <dbReference type="ARBA" id="ARBA00023295"/>
    </source>
</evidence>
<dbReference type="AlphaFoldDB" id="A0A7J9DMA2"/>
<keyword evidence="5 8" id="KW-0119">Carbohydrate metabolism</keyword>
<dbReference type="EMBL" id="JABEZW010000003">
    <property type="protein sequence ID" value="MBA0761704.1"/>
    <property type="molecule type" value="Genomic_DNA"/>
</dbReference>
<feature type="domain" description="Glycoside hydrolase family 9" evidence="10">
    <location>
        <begin position="29"/>
        <end position="484"/>
    </location>
</feature>
<feature type="chain" id="PRO_5029940821" description="Endoglucanase" evidence="9">
    <location>
        <begin position="27"/>
        <end position="492"/>
    </location>
</feature>
<dbReference type="InterPro" id="IPR018221">
    <property type="entry name" value="Glyco_hydro_9_His_AS"/>
</dbReference>
<protein>
    <recommendedName>
        <fullName evidence="9">Endoglucanase</fullName>
        <ecNumber evidence="9">3.2.1.4</ecNumber>
    </recommendedName>
</protein>
<keyword evidence="6 8" id="KW-0326">Glycosidase</keyword>
<name>A0A7J9DMA2_9ROSI</name>
<dbReference type="SUPFAM" id="SSF48208">
    <property type="entry name" value="Six-hairpin glycosidases"/>
    <property type="match status" value="1"/>
</dbReference>
<feature type="active site" evidence="8">
    <location>
        <position position="446"/>
    </location>
</feature>
<evidence type="ECO:0000256" key="2">
    <source>
        <dbReference type="ARBA" id="ARBA00007072"/>
    </source>
</evidence>
<dbReference type="InterPro" id="IPR008928">
    <property type="entry name" value="6-hairpin_glycosidase_sf"/>
</dbReference>
<gene>
    <name evidence="11" type="ORF">Gotri_024315</name>
</gene>
<dbReference type="GO" id="GO:0008810">
    <property type="term" value="F:cellulase activity"/>
    <property type="evidence" value="ECO:0007669"/>
    <property type="project" value="UniProtKB-EC"/>
</dbReference>
<evidence type="ECO:0000313" key="12">
    <source>
        <dbReference type="Proteomes" id="UP000593568"/>
    </source>
</evidence>
<feature type="signal peptide" evidence="9">
    <location>
        <begin position="1"/>
        <end position="26"/>
    </location>
</feature>
<dbReference type="Proteomes" id="UP000593568">
    <property type="component" value="Unassembled WGS sequence"/>
</dbReference>
<dbReference type="InterPro" id="IPR001701">
    <property type="entry name" value="Glyco_hydro_9"/>
</dbReference>
<evidence type="ECO:0000256" key="7">
    <source>
        <dbReference type="ARBA" id="ARBA00023326"/>
    </source>
</evidence>
<dbReference type="Gene3D" id="1.50.10.10">
    <property type="match status" value="2"/>
</dbReference>
<keyword evidence="12" id="KW-1185">Reference proteome</keyword>
<reference evidence="11 12" key="1">
    <citation type="journal article" date="2019" name="Genome Biol. Evol.">
        <title>Insights into the evolution of the New World diploid cottons (Gossypium, subgenus Houzingenia) based on genome sequencing.</title>
        <authorList>
            <person name="Grover C.E."/>
            <person name="Arick M.A. 2nd"/>
            <person name="Thrash A."/>
            <person name="Conover J.L."/>
            <person name="Sanders W.S."/>
            <person name="Peterson D.G."/>
            <person name="Frelichowski J.E."/>
            <person name="Scheffler J.A."/>
            <person name="Scheffler B.E."/>
            <person name="Wendel J.F."/>
        </authorList>
    </citation>
    <scope>NUCLEOTIDE SEQUENCE [LARGE SCALE GENOMIC DNA]</scope>
    <source>
        <strain evidence="11">8</strain>
        <tissue evidence="11">Leaf</tissue>
    </source>
</reference>
<comment type="similarity">
    <text evidence="2 8 9">Belongs to the glycosyl hydrolase 9 (cellulase E) family.</text>
</comment>
<keyword evidence="3 8" id="KW-0378">Hydrolase</keyword>